<dbReference type="PANTHER" id="PTHR40763:SF5">
    <property type="entry name" value="MEMBRANE PROTEIN"/>
    <property type="match status" value="1"/>
</dbReference>
<dbReference type="InterPro" id="IPR012551">
    <property type="entry name" value="DUF1707_SHOCT-like"/>
</dbReference>
<dbReference type="Pfam" id="PF08044">
    <property type="entry name" value="DUF1707"/>
    <property type="match status" value="1"/>
</dbReference>
<comment type="caution">
    <text evidence="4">The sequence shown here is derived from an EMBL/GenBank/DDBJ whole genome shotgun (WGS) entry which is preliminary data.</text>
</comment>
<evidence type="ECO:0000259" key="3">
    <source>
        <dbReference type="Pfam" id="PF08044"/>
    </source>
</evidence>
<dbReference type="AlphaFoldDB" id="A0A4S8PW31"/>
<protein>
    <submittedName>
        <fullName evidence="4">DUF1707 domain-containing protein</fullName>
    </submittedName>
</protein>
<dbReference type="OrthoDB" id="3748531at2"/>
<dbReference type="PANTHER" id="PTHR40763">
    <property type="entry name" value="MEMBRANE PROTEIN-RELATED"/>
    <property type="match status" value="1"/>
</dbReference>
<accession>A0A4S8PW31</accession>
<keyword evidence="2" id="KW-1133">Transmembrane helix</keyword>
<reference evidence="4 5" key="2">
    <citation type="submission" date="2019-05" db="EMBL/GenBank/DDBJ databases">
        <title>Glycomyces buryatensis sp. nov.</title>
        <authorList>
            <person name="Nikitina E."/>
        </authorList>
    </citation>
    <scope>NUCLEOTIDE SEQUENCE [LARGE SCALE GENOMIC DNA]</scope>
    <source>
        <strain evidence="4 5">18</strain>
    </source>
</reference>
<dbReference type="EMBL" id="STGY01000073">
    <property type="protein sequence ID" value="THV35738.1"/>
    <property type="molecule type" value="Genomic_DNA"/>
</dbReference>
<keyword evidence="2" id="KW-0812">Transmembrane</keyword>
<evidence type="ECO:0000256" key="2">
    <source>
        <dbReference type="SAM" id="Phobius"/>
    </source>
</evidence>
<gene>
    <name evidence="4" type="ORF">FAB82_22965</name>
</gene>
<keyword evidence="2" id="KW-0472">Membrane</keyword>
<evidence type="ECO:0000313" key="5">
    <source>
        <dbReference type="Proteomes" id="UP000308760"/>
    </source>
</evidence>
<evidence type="ECO:0000256" key="1">
    <source>
        <dbReference type="SAM" id="MobiDB-lite"/>
    </source>
</evidence>
<dbReference type="RefSeq" id="WP_136536895.1">
    <property type="nucleotide sequence ID" value="NZ_STGY01000073.1"/>
</dbReference>
<proteinExistence type="predicted"/>
<feature type="region of interest" description="Disordered" evidence="1">
    <location>
        <begin position="62"/>
        <end position="99"/>
    </location>
</feature>
<feature type="transmembrane region" description="Helical" evidence="2">
    <location>
        <begin position="101"/>
        <end position="123"/>
    </location>
</feature>
<evidence type="ECO:0000313" key="4">
    <source>
        <dbReference type="EMBL" id="THV35738.1"/>
    </source>
</evidence>
<keyword evidence="5" id="KW-1185">Reference proteome</keyword>
<dbReference type="Proteomes" id="UP000308760">
    <property type="component" value="Unassembled WGS sequence"/>
</dbReference>
<sequence>MTEDLGRFRISNADRDEAVALLQRALDEGRLDLSEFDTRSHQVYEAKTHAELDLIFDDLPLSRPDSGTIEPARPRGASDSSEPQSKPQSKPERKQRRKGHFVPPSLHWLIWVGTIATTAWIVSNLSSGDPEWDNFWPAYPMSVLGAITIAWWLCDRFTRD</sequence>
<organism evidence="4 5">
    <name type="scientific">Glycomyces buryatensis</name>
    <dbReference type="NCBI Taxonomy" id="2570927"/>
    <lineage>
        <taxon>Bacteria</taxon>
        <taxon>Bacillati</taxon>
        <taxon>Actinomycetota</taxon>
        <taxon>Actinomycetes</taxon>
        <taxon>Glycomycetales</taxon>
        <taxon>Glycomycetaceae</taxon>
        <taxon>Glycomyces</taxon>
    </lineage>
</organism>
<feature type="domain" description="DUF1707" evidence="3">
    <location>
        <begin position="9"/>
        <end position="60"/>
    </location>
</feature>
<feature type="transmembrane region" description="Helical" evidence="2">
    <location>
        <begin position="135"/>
        <end position="154"/>
    </location>
</feature>
<name>A0A4S8PW31_9ACTN</name>
<reference evidence="5" key="1">
    <citation type="submission" date="2019-04" db="EMBL/GenBank/DDBJ databases">
        <title>Nocardioides xinjiangensis sp. nov.</title>
        <authorList>
            <person name="Liu S."/>
        </authorList>
    </citation>
    <scope>NUCLEOTIDE SEQUENCE [LARGE SCALE GENOMIC DNA]</scope>
    <source>
        <strain evidence="5">18</strain>
    </source>
</reference>